<dbReference type="RefSeq" id="WP_127352322.1">
    <property type="nucleotide sequence ID" value="NZ_CP034791.1"/>
</dbReference>
<keyword evidence="5" id="KW-0408">Iron</keyword>
<evidence type="ECO:0000256" key="2">
    <source>
        <dbReference type="ARBA" id="ARBA00022691"/>
    </source>
</evidence>
<dbReference type="Pfam" id="PF04055">
    <property type="entry name" value="Radical_SAM"/>
    <property type="match status" value="1"/>
</dbReference>
<dbReference type="EMBL" id="CP034791">
    <property type="protein sequence ID" value="AZT90950.1"/>
    <property type="molecule type" value="Genomic_DNA"/>
</dbReference>
<evidence type="ECO:0000256" key="6">
    <source>
        <dbReference type="ARBA" id="ARBA00023014"/>
    </source>
</evidence>
<keyword evidence="7" id="KW-0342">GTP-binding</keyword>
<dbReference type="NCBIfam" id="TIGR02666">
    <property type="entry name" value="moaA"/>
    <property type="match status" value="1"/>
</dbReference>
<keyword evidence="1" id="KW-0004">4Fe-4S</keyword>
<dbReference type="InterPro" id="IPR010505">
    <property type="entry name" value="MoaA_twitch"/>
</dbReference>
<dbReference type="InterPro" id="IPR007197">
    <property type="entry name" value="rSAM"/>
</dbReference>
<evidence type="ECO:0000256" key="9">
    <source>
        <dbReference type="ARBA" id="ARBA00023239"/>
    </source>
</evidence>
<accession>A0A3T0D762</accession>
<dbReference type="InterPro" id="IPR006638">
    <property type="entry name" value="Elp3/MiaA/NifB-like_rSAM"/>
</dbReference>
<dbReference type="GO" id="GO:0061798">
    <property type="term" value="F:GTP 3',8'-cyclase activity"/>
    <property type="evidence" value="ECO:0007669"/>
    <property type="project" value="TreeGrafter"/>
</dbReference>
<dbReference type="GO" id="GO:0051539">
    <property type="term" value="F:4 iron, 4 sulfur cluster binding"/>
    <property type="evidence" value="ECO:0007669"/>
    <property type="project" value="UniProtKB-KW"/>
</dbReference>
<evidence type="ECO:0000256" key="4">
    <source>
        <dbReference type="ARBA" id="ARBA00022741"/>
    </source>
</evidence>
<protein>
    <submittedName>
        <fullName evidence="11">GTP 3',8-cyclase MoaA</fullName>
    </submittedName>
</protein>
<keyword evidence="9" id="KW-0456">Lyase</keyword>
<evidence type="ECO:0000259" key="10">
    <source>
        <dbReference type="PROSITE" id="PS51918"/>
    </source>
</evidence>
<organism evidence="11 12">
    <name type="scientific">Caldicellulosiruptor changbaiensis</name>
    <dbReference type="NCBI Taxonomy" id="1222016"/>
    <lineage>
        <taxon>Bacteria</taxon>
        <taxon>Bacillati</taxon>
        <taxon>Bacillota</taxon>
        <taxon>Bacillota incertae sedis</taxon>
        <taxon>Caldicellulosiruptorales</taxon>
        <taxon>Caldicellulosiruptoraceae</taxon>
        <taxon>Caldicellulosiruptor</taxon>
    </lineage>
</organism>
<dbReference type="SMART" id="SM00729">
    <property type="entry name" value="Elp3"/>
    <property type="match status" value="1"/>
</dbReference>
<evidence type="ECO:0000256" key="7">
    <source>
        <dbReference type="ARBA" id="ARBA00023134"/>
    </source>
</evidence>
<keyword evidence="8" id="KW-0501">Molybdenum cofactor biosynthesis</keyword>
<evidence type="ECO:0000313" key="11">
    <source>
        <dbReference type="EMBL" id="AZT90950.1"/>
    </source>
</evidence>
<evidence type="ECO:0000256" key="8">
    <source>
        <dbReference type="ARBA" id="ARBA00023150"/>
    </source>
</evidence>
<dbReference type="PANTHER" id="PTHR22960:SF0">
    <property type="entry name" value="MOLYBDENUM COFACTOR BIOSYNTHESIS PROTEIN 1"/>
    <property type="match status" value="1"/>
</dbReference>
<feature type="domain" description="Radical SAM core" evidence="10">
    <location>
        <begin position="4"/>
        <end position="217"/>
    </location>
</feature>
<reference evidence="11 12" key="1">
    <citation type="submission" date="2018-12" db="EMBL/GenBank/DDBJ databases">
        <title>Genome sequence from the cellulolytic species, Caldicellulosiruptor changbaiensis.</title>
        <authorList>
            <person name="Blumer-Schuette S.E."/>
            <person name="Mendoza C."/>
        </authorList>
    </citation>
    <scope>NUCLEOTIDE SEQUENCE [LARGE SCALE GENOMIC DNA]</scope>
    <source>
        <strain evidence="11 12">CBS-Z</strain>
    </source>
</reference>
<dbReference type="PROSITE" id="PS51918">
    <property type="entry name" value="RADICAL_SAM"/>
    <property type="match status" value="1"/>
</dbReference>
<dbReference type="SFLD" id="SFLDG01386">
    <property type="entry name" value="main_SPASM_domain-containing"/>
    <property type="match status" value="1"/>
</dbReference>
<evidence type="ECO:0000256" key="5">
    <source>
        <dbReference type="ARBA" id="ARBA00023004"/>
    </source>
</evidence>
<dbReference type="GO" id="GO:0061799">
    <property type="term" value="F:cyclic pyranopterin monophosphate synthase activity"/>
    <property type="evidence" value="ECO:0007669"/>
    <property type="project" value="TreeGrafter"/>
</dbReference>
<keyword evidence="2" id="KW-0949">S-adenosyl-L-methionine</keyword>
<name>A0A3T0D762_9FIRM</name>
<proteinExistence type="predicted"/>
<sequence>MYDGFFRKIEYLRFSITDRCNFFCKYCRTKEACEIENEELSKDEIFRIISVFKKLGIKKLRFTGGEPFLRDDIFDIIEFADSIGIKNINVTTNGYLDEEKIEKIAKSSLLSINISLDTLDKRKYKVLTGVNGLGKVISTIKSLSKFKKVKINTVLLRSVNFDEIEHLISFAKENNVVIRFIELMPVGVANRIFESEFVSIEEILKKFKNFHEIKSNENSVAKYYHIEDFDHIVGFINAVSGHFCDRCDKVRVSSRGVLYNCLFDKIGLDLKEYLNDEDVLMEKIQEFVKKKNFARLPSTDSMMFKIGG</sequence>
<keyword evidence="12" id="KW-1185">Reference proteome</keyword>
<dbReference type="InterPro" id="IPR013785">
    <property type="entry name" value="Aldolase_TIM"/>
</dbReference>
<dbReference type="Gene3D" id="3.20.20.70">
    <property type="entry name" value="Aldolase class I"/>
    <property type="match status" value="1"/>
</dbReference>
<dbReference type="InterPro" id="IPR058240">
    <property type="entry name" value="rSAM_sf"/>
</dbReference>
<dbReference type="GO" id="GO:0006777">
    <property type="term" value="P:Mo-molybdopterin cofactor biosynthetic process"/>
    <property type="evidence" value="ECO:0007669"/>
    <property type="project" value="UniProtKB-KW"/>
</dbReference>
<dbReference type="GO" id="GO:0046872">
    <property type="term" value="F:metal ion binding"/>
    <property type="evidence" value="ECO:0007669"/>
    <property type="project" value="UniProtKB-KW"/>
</dbReference>
<keyword evidence="3" id="KW-0479">Metal-binding</keyword>
<dbReference type="InterPro" id="IPR050105">
    <property type="entry name" value="MoCo_biosynth_MoaA/MoaC"/>
</dbReference>
<dbReference type="SFLD" id="SFLDG01383">
    <property type="entry name" value="cyclic_pyranopterin_phosphate"/>
    <property type="match status" value="1"/>
</dbReference>
<dbReference type="SFLD" id="SFLDS00029">
    <property type="entry name" value="Radical_SAM"/>
    <property type="match status" value="1"/>
</dbReference>
<dbReference type="SUPFAM" id="SSF102114">
    <property type="entry name" value="Radical SAM enzymes"/>
    <property type="match status" value="1"/>
</dbReference>
<dbReference type="PANTHER" id="PTHR22960">
    <property type="entry name" value="MOLYBDOPTERIN COFACTOR SYNTHESIS PROTEIN A"/>
    <property type="match status" value="1"/>
</dbReference>
<dbReference type="SFLD" id="SFLDG01067">
    <property type="entry name" value="SPASM/twitch_domain_containing"/>
    <property type="match status" value="1"/>
</dbReference>
<dbReference type="KEGG" id="ccha:ELD05_10015"/>
<dbReference type="CDD" id="cd01335">
    <property type="entry name" value="Radical_SAM"/>
    <property type="match status" value="1"/>
</dbReference>
<keyword evidence="6" id="KW-0411">Iron-sulfur</keyword>
<dbReference type="InterPro" id="IPR013483">
    <property type="entry name" value="MoaA"/>
</dbReference>
<gene>
    <name evidence="11" type="primary">moaA</name>
    <name evidence="11" type="ORF">ELD05_10015</name>
</gene>
<dbReference type="Proteomes" id="UP000282930">
    <property type="component" value="Chromosome"/>
</dbReference>
<dbReference type="Pfam" id="PF06463">
    <property type="entry name" value="Mob_synth_C"/>
    <property type="match status" value="1"/>
</dbReference>
<dbReference type="AlphaFoldDB" id="A0A3T0D762"/>
<evidence type="ECO:0000313" key="12">
    <source>
        <dbReference type="Proteomes" id="UP000282930"/>
    </source>
</evidence>
<keyword evidence="4" id="KW-0547">Nucleotide-binding</keyword>
<evidence type="ECO:0000256" key="3">
    <source>
        <dbReference type="ARBA" id="ARBA00022723"/>
    </source>
</evidence>
<evidence type="ECO:0000256" key="1">
    <source>
        <dbReference type="ARBA" id="ARBA00022485"/>
    </source>
</evidence>
<dbReference type="GO" id="GO:0005525">
    <property type="term" value="F:GTP binding"/>
    <property type="evidence" value="ECO:0007669"/>
    <property type="project" value="UniProtKB-KW"/>
</dbReference>
<dbReference type="InterPro" id="IPR040064">
    <property type="entry name" value="MoaA-like"/>
</dbReference>